<keyword evidence="1" id="KW-0175">Coiled coil</keyword>
<feature type="coiled-coil region" evidence="1">
    <location>
        <begin position="128"/>
        <end position="155"/>
    </location>
</feature>
<dbReference type="VEuPathDB" id="CryptoDB:cubi_03692"/>
<dbReference type="AlphaFoldDB" id="A0A1J4MF08"/>
<dbReference type="Proteomes" id="UP000186176">
    <property type="component" value="Unassembled WGS sequence"/>
</dbReference>
<evidence type="ECO:0000256" key="1">
    <source>
        <dbReference type="SAM" id="Coils"/>
    </source>
</evidence>
<dbReference type="GeneID" id="39980485"/>
<evidence type="ECO:0000313" key="3">
    <source>
        <dbReference type="Proteomes" id="UP000186176"/>
    </source>
</evidence>
<protein>
    <submittedName>
        <fullName evidence="2">Uncharacterized protein</fullName>
    </submittedName>
</protein>
<proteinExistence type="predicted"/>
<organism evidence="2 3">
    <name type="scientific">Cryptosporidium ubiquitum</name>
    <dbReference type="NCBI Taxonomy" id="857276"/>
    <lineage>
        <taxon>Eukaryota</taxon>
        <taxon>Sar</taxon>
        <taxon>Alveolata</taxon>
        <taxon>Apicomplexa</taxon>
        <taxon>Conoidasida</taxon>
        <taxon>Coccidia</taxon>
        <taxon>Eucoccidiorida</taxon>
        <taxon>Eimeriorina</taxon>
        <taxon>Cryptosporidiidae</taxon>
        <taxon>Cryptosporidium</taxon>
    </lineage>
</organism>
<evidence type="ECO:0000313" key="2">
    <source>
        <dbReference type="EMBL" id="OII72822.1"/>
    </source>
</evidence>
<gene>
    <name evidence="2" type="ORF">cubi_03692</name>
</gene>
<keyword evidence="3" id="KW-1185">Reference proteome</keyword>
<reference evidence="2 3" key="1">
    <citation type="submission" date="2016-10" db="EMBL/GenBank/DDBJ databases">
        <title>Reductive evolution of mitochondrial metabolism and differential evolution of invasion-related proteins in Cryptosporidium.</title>
        <authorList>
            <person name="Liu S."/>
            <person name="Roellig D.M."/>
            <person name="Guo Y."/>
            <person name="Li N."/>
            <person name="Frace M.A."/>
            <person name="Tang K."/>
            <person name="Zhang L."/>
            <person name="Feng Y."/>
            <person name="Xiao L."/>
        </authorList>
    </citation>
    <scope>NUCLEOTIDE SEQUENCE [LARGE SCALE GENOMIC DNA]</scope>
    <source>
        <strain evidence="2">39726</strain>
    </source>
</reference>
<comment type="caution">
    <text evidence="2">The sequence shown here is derived from an EMBL/GenBank/DDBJ whole genome shotgun (WGS) entry which is preliminary data.</text>
</comment>
<name>A0A1J4MF08_9CRYT</name>
<sequence>MSLNYTTKLQYLFGIILLLGIVHSLVFDQAKVDWIFSRQADAWLTNLRSYSTIYEYSQIEGTPDKSKLFSNYKTASNESMVLFEENVDHLFDYFFYGFGVEIVEFATQSNTTVDENDFKFKRINRKKIMDKLRQKTQFKNNIRSLKEENPDENNNRLNILQTSFYWPNETEKWAKISFLESGSITETNFTMSTYRNETGLLTNPKELVLVFEVLEDNAFRWGGNYVCQELVQEQLSTESNPPSYIPSETQKANVLAKKGQTLWYGFLVTYPEGQMTNIGSFASPGPETTDEKLLMHIFSRYFAFTEPFIKQGKYPEIGKYDGVMSIVSDTGVISTGSTFYYLKTATISSPSNPGLVVPPKFTGSADKYPSKHDPYDFQDPLGPLFVPGKHCSEFLLNH</sequence>
<dbReference type="RefSeq" id="XP_028874203.1">
    <property type="nucleotide sequence ID" value="XM_029020706.1"/>
</dbReference>
<dbReference type="OrthoDB" id="341189at2759"/>
<dbReference type="EMBL" id="LRBP01000019">
    <property type="protein sequence ID" value="OII72822.1"/>
    <property type="molecule type" value="Genomic_DNA"/>
</dbReference>
<accession>A0A1J4MF08</accession>